<reference evidence="2 3" key="1">
    <citation type="submission" date="2010-07" db="EMBL/GenBank/DDBJ databases">
        <title>The complete genome of Methanosalsum zhilinae DSM 4017.</title>
        <authorList>
            <consortium name="US DOE Joint Genome Institute (JGI-PGF)"/>
            <person name="Lucas S."/>
            <person name="Copeland A."/>
            <person name="Lapidus A."/>
            <person name="Glavina del Rio T."/>
            <person name="Dalin E."/>
            <person name="Tice H."/>
            <person name="Bruce D."/>
            <person name="Goodwin L."/>
            <person name="Pitluck S."/>
            <person name="Kyrpides N."/>
            <person name="Mavromatis K."/>
            <person name="Ovchinnikova G."/>
            <person name="Daligault H."/>
            <person name="Detter J.C."/>
            <person name="Han C."/>
            <person name="Tapia R."/>
            <person name="Larimer F."/>
            <person name="Land M."/>
            <person name="Hauser L."/>
            <person name="Markowitz V."/>
            <person name="Cheng J.-F."/>
            <person name="Hugenholtz P."/>
            <person name="Woyke T."/>
            <person name="Wu D."/>
            <person name="Spring S."/>
            <person name="Schueler E."/>
            <person name="Brambilla E."/>
            <person name="Klenk H.-P."/>
            <person name="Eisen J.A."/>
        </authorList>
    </citation>
    <scope>NUCLEOTIDE SEQUENCE [LARGE SCALE GENOMIC DNA]</scope>
    <source>
        <strain evidence="3">DSM 4017 / NBRC 107636 / OCM 62 / WeN5</strain>
    </source>
</reference>
<sequence length="264" mass="30123">MAQNMCMFYTPGEDNCLAWVKIHYDKNNATSSMISKILESEAVSVIFATVDNFEYPDIGKFYVFIEIRKEELKNLISSIESQEYIMDVEYDISNNRLIHSIDFPFTILGGRAIVTRALTFVDIIKIIRENVHESEGILVHSGLKGGRHAARHVSRYMEVNINNFADILKELFQAAGWGLLNIEYDHETHEGTITVRDSFISDVYQKSEEHVCAYMSGFFSGYLSESLGEDIYAKEIKCQSSGHPECEHQIRAATLLDQQISINR</sequence>
<dbReference type="RefSeq" id="WP_013898676.1">
    <property type="nucleotide sequence ID" value="NC_015676.1"/>
</dbReference>
<dbReference type="Pfam" id="PF02830">
    <property type="entry name" value="V4R"/>
    <property type="match status" value="1"/>
</dbReference>
<dbReference type="GeneID" id="10823032"/>
<dbReference type="InterPro" id="IPR024096">
    <property type="entry name" value="NO_sig/Golgi_transp_ligand-bd"/>
</dbReference>
<dbReference type="STRING" id="679901.Mzhil_1395"/>
<protein>
    <submittedName>
        <fullName evidence="2">4-vinyl reductase 4VR</fullName>
    </submittedName>
</protein>
<feature type="domain" description="4-vinyl reductase 4VR" evidence="1">
    <location>
        <begin position="190"/>
        <end position="252"/>
    </location>
</feature>
<dbReference type="Proteomes" id="UP000006622">
    <property type="component" value="Chromosome"/>
</dbReference>
<dbReference type="Gene3D" id="3.30.1380.20">
    <property type="entry name" value="Trafficking protein particle complex subunit 3"/>
    <property type="match status" value="1"/>
</dbReference>
<dbReference type="EMBL" id="CP002101">
    <property type="protein sequence ID" value="AEH61239.1"/>
    <property type="molecule type" value="Genomic_DNA"/>
</dbReference>
<accession>F7XNI0</accession>
<keyword evidence="3" id="KW-1185">Reference proteome</keyword>
<dbReference type="AlphaFoldDB" id="F7XNI0"/>
<proteinExistence type="predicted"/>
<evidence type="ECO:0000259" key="1">
    <source>
        <dbReference type="SMART" id="SM00989"/>
    </source>
</evidence>
<dbReference type="HOGENOM" id="CLU_1060131_0_0_2"/>
<dbReference type="SMART" id="SM00989">
    <property type="entry name" value="V4R"/>
    <property type="match status" value="1"/>
</dbReference>
<dbReference type="KEGG" id="mzh:Mzhil_1395"/>
<dbReference type="InterPro" id="IPR004096">
    <property type="entry name" value="V4R"/>
</dbReference>
<evidence type="ECO:0000313" key="2">
    <source>
        <dbReference type="EMBL" id="AEH61239.1"/>
    </source>
</evidence>
<evidence type="ECO:0000313" key="3">
    <source>
        <dbReference type="Proteomes" id="UP000006622"/>
    </source>
</evidence>
<dbReference type="SUPFAM" id="SSF111126">
    <property type="entry name" value="Ligand-binding domain in the NO signalling and Golgi transport"/>
    <property type="match status" value="1"/>
</dbReference>
<gene>
    <name evidence="2" type="ordered locus">Mzhil_1395</name>
</gene>
<organism evidence="2 3">
    <name type="scientific">Methanosalsum zhilinae (strain DSM 4017 / NBRC 107636 / OCM 62 / WeN5)</name>
    <name type="common">Methanohalophilus zhilinae</name>
    <dbReference type="NCBI Taxonomy" id="679901"/>
    <lineage>
        <taxon>Archaea</taxon>
        <taxon>Methanobacteriati</taxon>
        <taxon>Methanobacteriota</taxon>
        <taxon>Stenosarchaea group</taxon>
        <taxon>Methanomicrobia</taxon>
        <taxon>Methanosarcinales</taxon>
        <taxon>Methanosarcinaceae</taxon>
        <taxon>Methanosalsum</taxon>
    </lineage>
</organism>
<dbReference type="PANTHER" id="PTHR35090:SF1">
    <property type="entry name" value="SLR0144 PROTEIN"/>
    <property type="match status" value="1"/>
</dbReference>
<dbReference type="PANTHER" id="PTHR35090">
    <property type="entry name" value="DNA-DIRECTED RNA POLYMERASE SUBUNIT I"/>
    <property type="match status" value="1"/>
</dbReference>
<dbReference type="OrthoDB" id="371687at2157"/>
<name>F7XNI0_METZD</name>